<organism evidence="2 3">
    <name type="scientific">Bacillus pseudomycoides</name>
    <dbReference type="NCBI Taxonomy" id="64104"/>
    <lineage>
        <taxon>Bacteria</taxon>
        <taxon>Bacillati</taxon>
        <taxon>Bacillota</taxon>
        <taxon>Bacilli</taxon>
        <taxon>Bacillales</taxon>
        <taxon>Bacillaceae</taxon>
        <taxon>Bacillus</taxon>
        <taxon>Bacillus cereus group</taxon>
    </lineage>
</organism>
<proteinExistence type="predicted"/>
<comment type="caution">
    <text evidence="2">The sequence shown here is derived from an EMBL/GenBank/DDBJ whole genome shotgun (WGS) entry which is preliminary data.</text>
</comment>
<feature type="region of interest" description="Disordered" evidence="1">
    <location>
        <begin position="1"/>
        <end position="24"/>
    </location>
</feature>
<reference evidence="2 3" key="1">
    <citation type="submission" date="2017-09" db="EMBL/GenBank/DDBJ databases">
        <title>Large-scale bioinformatics analysis of Bacillus genomes uncovers conserved roles of natural products in bacterial physiology.</title>
        <authorList>
            <consortium name="Agbiome Team Llc"/>
            <person name="Bleich R.M."/>
            <person name="Grubbs K.J."/>
            <person name="Santa Maria K.C."/>
            <person name="Allen S.E."/>
            <person name="Farag S."/>
            <person name="Shank E.A."/>
            <person name="Bowers A."/>
        </authorList>
    </citation>
    <scope>NUCLEOTIDE SEQUENCE [LARGE SCALE GENOMIC DNA]</scope>
    <source>
        <strain evidence="2 3">AFS092012</strain>
    </source>
</reference>
<accession>A0AA91V8M1</accession>
<sequence>MQYRLENEQKENYSNYREQKERERIQKQAEYDKCVQGKKRLEQSILHKKQRASTQYTIYVNIQQSRALSTASFFIFYIRTAVPLTATISIPSRTTS</sequence>
<evidence type="ECO:0000256" key="1">
    <source>
        <dbReference type="SAM" id="MobiDB-lite"/>
    </source>
</evidence>
<dbReference type="Proteomes" id="UP000221020">
    <property type="component" value="Unassembled WGS sequence"/>
</dbReference>
<name>A0AA91V8M1_9BACI</name>
<protein>
    <submittedName>
        <fullName evidence="2">Uncharacterized protein</fullName>
    </submittedName>
</protein>
<evidence type="ECO:0000313" key="3">
    <source>
        <dbReference type="Proteomes" id="UP000221020"/>
    </source>
</evidence>
<gene>
    <name evidence="2" type="ORF">CON65_21955</name>
</gene>
<evidence type="ECO:0000313" key="2">
    <source>
        <dbReference type="EMBL" id="PED80536.1"/>
    </source>
</evidence>
<dbReference type="EMBL" id="NVOR01000108">
    <property type="protein sequence ID" value="PED80536.1"/>
    <property type="molecule type" value="Genomic_DNA"/>
</dbReference>
<dbReference type="AlphaFoldDB" id="A0AA91V8M1"/>